<dbReference type="PANTHER" id="PTHR30026">
    <property type="entry name" value="OUTER MEMBRANE PROTEIN TOLC"/>
    <property type="match status" value="1"/>
</dbReference>
<evidence type="ECO:0008006" key="9">
    <source>
        <dbReference type="Google" id="ProtNLM"/>
    </source>
</evidence>
<evidence type="ECO:0000256" key="6">
    <source>
        <dbReference type="SAM" id="SignalP"/>
    </source>
</evidence>
<evidence type="ECO:0000256" key="3">
    <source>
        <dbReference type="ARBA" id="ARBA00022692"/>
    </source>
</evidence>
<dbReference type="EMBL" id="MSCM01000001">
    <property type="protein sequence ID" value="PQJ81159.1"/>
    <property type="molecule type" value="Genomic_DNA"/>
</dbReference>
<proteinExistence type="predicted"/>
<sequence length="429" mass="48632">MLFLRTLLLLLLVFLKSIAAFSQESTNLAYFKKQAIENAPTLNENKNLLKSGEINNSIIDAQNNAFLVNATSEVSVAPYFNNNGQLIDVTTKPTTSAFGYDVGITNGGLYAAQVNVTKNLFNKAITGNLLFQNKILNNTISLSSEEITHTIIKNITDAYILAYQIQLQEEFTKGILKDLEKRLQVVELLTKRAIVMESDYLLLALDVDSKKLELQQIQINFNTAINQLHSLSGATIGTVKNLDAPDFENVAKPTQFFYQKRFENDSLQIIANQLVFENQYKPQVTAYANSGLNAVEIPNIYRRFGASAGLRLTIPIYDGKQRKYNAQQRILKEESLAFYKDNAKVLQTNNLSSIVQQINALDANMLLLDKQLDNQKRILEIYKGKLVQGQVSVVDYLNIIQNYKLNSYTKLQMQTNHWLLKSEYNFINW</sequence>
<keyword evidence="5" id="KW-0998">Cell outer membrane</keyword>
<accession>A0A2S7WU97</accession>
<evidence type="ECO:0000256" key="1">
    <source>
        <dbReference type="ARBA" id="ARBA00004442"/>
    </source>
</evidence>
<dbReference type="AlphaFoldDB" id="A0A2S7WU97"/>
<dbReference type="Gene3D" id="1.20.1600.10">
    <property type="entry name" value="Outer membrane efflux proteins (OEP)"/>
    <property type="match status" value="1"/>
</dbReference>
<dbReference type="GO" id="GO:0015288">
    <property type="term" value="F:porin activity"/>
    <property type="evidence" value="ECO:0007669"/>
    <property type="project" value="TreeGrafter"/>
</dbReference>
<dbReference type="OrthoDB" id="1091220at2"/>
<evidence type="ECO:0000256" key="2">
    <source>
        <dbReference type="ARBA" id="ARBA00022452"/>
    </source>
</evidence>
<dbReference type="GO" id="GO:0015562">
    <property type="term" value="F:efflux transmembrane transporter activity"/>
    <property type="evidence" value="ECO:0007669"/>
    <property type="project" value="InterPro"/>
</dbReference>
<gene>
    <name evidence="7" type="ORF">BTO16_00510</name>
</gene>
<keyword evidence="3" id="KW-0812">Transmembrane</keyword>
<keyword evidence="4" id="KW-0472">Membrane</keyword>
<dbReference type="PANTHER" id="PTHR30026:SF20">
    <property type="entry name" value="OUTER MEMBRANE PROTEIN TOLC"/>
    <property type="match status" value="1"/>
</dbReference>
<dbReference type="Proteomes" id="UP000239068">
    <property type="component" value="Unassembled WGS sequence"/>
</dbReference>
<evidence type="ECO:0000256" key="4">
    <source>
        <dbReference type="ARBA" id="ARBA00023136"/>
    </source>
</evidence>
<keyword evidence="8" id="KW-1185">Reference proteome</keyword>
<dbReference type="GO" id="GO:0009279">
    <property type="term" value="C:cell outer membrane"/>
    <property type="evidence" value="ECO:0007669"/>
    <property type="project" value="UniProtKB-SubCell"/>
</dbReference>
<keyword evidence="2" id="KW-1134">Transmembrane beta strand</keyword>
<evidence type="ECO:0000313" key="8">
    <source>
        <dbReference type="Proteomes" id="UP000239068"/>
    </source>
</evidence>
<organism evidence="7 8">
    <name type="scientific">Polaribacter glomeratus</name>
    <dbReference type="NCBI Taxonomy" id="102"/>
    <lineage>
        <taxon>Bacteria</taxon>
        <taxon>Pseudomonadati</taxon>
        <taxon>Bacteroidota</taxon>
        <taxon>Flavobacteriia</taxon>
        <taxon>Flavobacteriales</taxon>
        <taxon>Flavobacteriaceae</taxon>
    </lineage>
</organism>
<dbReference type="InterPro" id="IPR051906">
    <property type="entry name" value="TolC-like"/>
</dbReference>
<comment type="subcellular location">
    <subcellularLocation>
        <location evidence="1">Cell outer membrane</location>
    </subcellularLocation>
</comment>
<dbReference type="SUPFAM" id="SSF56954">
    <property type="entry name" value="Outer membrane efflux proteins (OEP)"/>
    <property type="match status" value="1"/>
</dbReference>
<reference evidence="7 8" key="1">
    <citation type="submission" date="2016-12" db="EMBL/GenBank/DDBJ databases">
        <title>Trade-off between light-utilization and light-protection in marine flavobacteria.</title>
        <authorList>
            <person name="Kumagai Y."/>
            <person name="Yoshizawa S."/>
            <person name="Kogure K."/>
            <person name="Iwasaki W."/>
        </authorList>
    </citation>
    <scope>NUCLEOTIDE SEQUENCE [LARGE SCALE GENOMIC DNA]</scope>
    <source>
        <strain evidence="7 8">ATCC 43844</strain>
    </source>
</reference>
<evidence type="ECO:0000313" key="7">
    <source>
        <dbReference type="EMBL" id="PQJ81159.1"/>
    </source>
</evidence>
<dbReference type="GO" id="GO:1990281">
    <property type="term" value="C:efflux pump complex"/>
    <property type="evidence" value="ECO:0007669"/>
    <property type="project" value="TreeGrafter"/>
</dbReference>
<feature type="signal peptide" evidence="6">
    <location>
        <begin position="1"/>
        <end position="22"/>
    </location>
</feature>
<evidence type="ECO:0000256" key="5">
    <source>
        <dbReference type="ARBA" id="ARBA00023237"/>
    </source>
</evidence>
<keyword evidence="6" id="KW-0732">Signal</keyword>
<comment type="caution">
    <text evidence="7">The sequence shown here is derived from an EMBL/GenBank/DDBJ whole genome shotgun (WGS) entry which is preliminary data.</text>
</comment>
<name>A0A2S7WU97_9FLAO</name>
<protein>
    <recommendedName>
        <fullName evidence="9">Transporter</fullName>
    </recommendedName>
</protein>
<feature type="chain" id="PRO_5015392298" description="Transporter" evidence="6">
    <location>
        <begin position="23"/>
        <end position="429"/>
    </location>
</feature>